<evidence type="ECO:0000256" key="2">
    <source>
        <dbReference type="ARBA" id="ARBA00022723"/>
    </source>
</evidence>
<evidence type="ECO:0000256" key="1">
    <source>
        <dbReference type="ARBA" id="ARBA00001961"/>
    </source>
</evidence>
<keyword evidence="3" id="KW-0223">Dioxygenase</keyword>
<dbReference type="EMBL" id="MN739083">
    <property type="protein sequence ID" value="QHS87598.1"/>
    <property type="molecule type" value="Genomic_DNA"/>
</dbReference>
<accession>A0A6C0B7Y4</accession>
<keyword evidence="4" id="KW-0560">Oxidoreductase</keyword>
<dbReference type="Gene3D" id="2.60.120.620">
    <property type="entry name" value="q2cbj1_9rhob like domain"/>
    <property type="match status" value="1"/>
</dbReference>
<dbReference type="SUPFAM" id="SSF51197">
    <property type="entry name" value="Clavaminate synthase-like"/>
    <property type="match status" value="1"/>
</dbReference>
<dbReference type="AlphaFoldDB" id="A0A6C0B7Y4"/>
<evidence type="ECO:0000256" key="3">
    <source>
        <dbReference type="ARBA" id="ARBA00022964"/>
    </source>
</evidence>
<dbReference type="GO" id="GO:0051213">
    <property type="term" value="F:dioxygenase activity"/>
    <property type="evidence" value="ECO:0007669"/>
    <property type="project" value="UniProtKB-KW"/>
</dbReference>
<keyword evidence="5" id="KW-0408">Iron</keyword>
<evidence type="ECO:0000313" key="7">
    <source>
        <dbReference type="EMBL" id="QHS87598.1"/>
    </source>
</evidence>
<dbReference type="GO" id="GO:0005506">
    <property type="term" value="F:iron ion binding"/>
    <property type="evidence" value="ECO:0007669"/>
    <property type="project" value="InterPro"/>
</dbReference>
<protein>
    <recommendedName>
        <fullName evidence="6">Fe2OG dioxygenase domain-containing protein</fullName>
    </recommendedName>
</protein>
<comment type="cofactor">
    <cofactor evidence="1">
        <name>L-ascorbate</name>
        <dbReference type="ChEBI" id="CHEBI:38290"/>
    </cofactor>
</comment>
<feature type="domain" description="Fe2OG dioxygenase" evidence="6">
    <location>
        <begin position="393"/>
        <end position="479"/>
    </location>
</feature>
<dbReference type="InterPro" id="IPR005123">
    <property type="entry name" value="Oxoglu/Fe-dep_dioxygenase_dom"/>
</dbReference>
<evidence type="ECO:0000256" key="5">
    <source>
        <dbReference type="ARBA" id="ARBA00023004"/>
    </source>
</evidence>
<evidence type="ECO:0000259" key="6">
    <source>
        <dbReference type="PROSITE" id="PS51471"/>
    </source>
</evidence>
<reference evidence="7" key="1">
    <citation type="journal article" date="2020" name="Nature">
        <title>Giant virus diversity and host interactions through global metagenomics.</title>
        <authorList>
            <person name="Schulz F."/>
            <person name="Roux S."/>
            <person name="Paez-Espino D."/>
            <person name="Jungbluth S."/>
            <person name="Walsh D.A."/>
            <person name="Denef V.J."/>
            <person name="McMahon K.D."/>
            <person name="Konstantinidis K.T."/>
            <person name="Eloe-Fadrosh E.A."/>
            <person name="Kyrpides N.C."/>
            <person name="Woyke T."/>
        </authorList>
    </citation>
    <scope>NUCLEOTIDE SEQUENCE</scope>
    <source>
        <strain evidence="7">GVMAG-M-3300010157-4</strain>
    </source>
</reference>
<organism evidence="7">
    <name type="scientific">viral metagenome</name>
    <dbReference type="NCBI Taxonomy" id="1070528"/>
    <lineage>
        <taxon>unclassified sequences</taxon>
        <taxon>metagenomes</taxon>
        <taxon>organismal metagenomes</taxon>
    </lineage>
</organism>
<evidence type="ECO:0000256" key="4">
    <source>
        <dbReference type="ARBA" id="ARBA00023002"/>
    </source>
</evidence>
<sequence length="501" mass="59127">MTTNIWKIDCEDSDYEKLVNSMQNNFKKQLYVLDINKTSFDIIEKYVYDIAKSHFDRLGIDISTKYVEFWYKSHVNISKNLTTGINNFHVDCDEVEREINNIYFKPLLSCVSYFNTCDFPTLITQINNDEYKFKKFENKNKIQLIFPEERKQITFDGTNFHGVLNISNLDVNTEIKRLMFAINLWDRIPTDSCLYKNQNENENIYQKEPKLFGVINNENQFATINNNDKLFDFNFYETMLYDKYNFVLNADIIKAIREYTGSEKNFIIADIIENKESQIVDSKTAIFDKLNSQIQKINNITEETLDIFYNRFIQRFIYNNVFSKSVCEWLIYESEEYAKKNNGWTTHRHAKYPTTDIPLENITNIFNFCLYSFNDFFKKIQNSYCLPDYVNFNIIDLFIVKYDYEMQNSLELHHDGSFLSLNILLNDPSEFEGGGTYFNDGITVFSKQGDLLVHSGKVKHSGLPISKGKRYILVAFVNIIINMENDILEHMNKTAVITDRK</sequence>
<dbReference type="SMART" id="SM00702">
    <property type="entry name" value="P4Hc"/>
    <property type="match status" value="1"/>
</dbReference>
<dbReference type="InterPro" id="IPR006620">
    <property type="entry name" value="Pro_4_hyd_alph"/>
</dbReference>
<keyword evidence="2" id="KW-0479">Metal-binding</keyword>
<dbReference type="GO" id="GO:0031418">
    <property type="term" value="F:L-ascorbic acid binding"/>
    <property type="evidence" value="ECO:0007669"/>
    <property type="project" value="InterPro"/>
</dbReference>
<proteinExistence type="predicted"/>
<name>A0A6C0B7Y4_9ZZZZ</name>
<dbReference type="PROSITE" id="PS51471">
    <property type="entry name" value="FE2OG_OXY"/>
    <property type="match status" value="1"/>
</dbReference>
<dbReference type="GO" id="GO:0016705">
    <property type="term" value="F:oxidoreductase activity, acting on paired donors, with incorporation or reduction of molecular oxygen"/>
    <property type="evidence" value="ECO:0007669"/>
    <property type="project" value="InterPro"/>
</dbReference>